<evidence type="ECO:0000313" key="2">
    <source>
        <dbReference type="EnsemblMetazoa" id="CPIJ004032-PA"/>
    </source>
</evidence>
<dbReference type="InParanoid" id="B0WA84"/>
<dbReference type="EMBL" id="DS231869">
    <property type="protein sequence ID" value="EDS40913.1"/>
    <property type="molecule type" value="Genomic_DNA"/>
</dbReference>
<reference evidence="2" key="2">
    <citation type="submission" date="2021-02" db="UniProtKB">
        <authorList>
            <consortium name="EnsemblMetazoa"/>
        </authorList>
    </citation>
    <scope>IDENTIFICATION</scope>
    <source>
        <strain evidence="2">JHB</strain>
    </source>
</reference>
<dbReference type="AlphaFoldDB" id="B0WA84"/>
<evidence type="ECO:0000313" key="3">
    <source>
        <dbReference type="Proteomes" id="UP000002320"/>
    </source>
</evidence>
<reference evidence="1" key="1">
    <citation type="submission" date="2007-03" db="EMBL/GenBank/DDBJ databases">
        <title>Annotation of Culex pipiens quinquefasciatus.</title>
        <authorList>
            <consortium name="The Broad Institute Genome Sequencing Platform"/>
            <person name="Atkinson P.W."/>
            <person name="Hemingway J."/>
            <person name="Christensen B.M."/>
            <person name="Higgs S."/>
            <person name="Kodira C."/>
            <person name="Hannick L."/>
            <person name="Megy K."/>
            <person name="O'Leary S."/>
            <person name="Pearson M."/>
            <person name="Haas B.J."/>
            <person name="Mauceli E."/>
            <person name="Wortman J.R."/>
            <person name="Lee N.H."/>
            <person name="Guigo R."/>
            <person name="Stanke M."/>
            <person name="Alvarado L."/>
            <person name="Amedeo P."/>
            <person name="Antoine C.H."/>
            <person name="Arensburger P."/>
            <person name="Bidwell S.L."/>
            <person name="Crawford M."/>
            <person name="Camaro F."/>
            <person name="Devon K."/>
            <person name="Engels R."/>
            <person name="Hammond M."/>
            <person name="Howarth C."/>
            <person name="Koehrsen M."/>
            <person name="Lawson D."/>
            <person name="Montgomery P."/>
            <person name="Nene V."/>
            <person name="Nusbaum C."/>
            <person name="Puiu D."/>
            <person name="Romero-Severson J."/>
            <person name="Severson D.W."/>
            <person name="Shumway M."/>
            <person name="Sisk P."/>
            <person name="Stolte C."/>
            <person name="Zeng Q."/>
            <person name="Eisenstadt E."/>
            <person name="Fraser-Liggett C."/>
            <person name="Strausberg R."/>
            <person name="Galagan J."/>
            <person name="Birren B."/>
            <person name="Collins F.H."/>
        </authorList>
    </citation>
    <scope>NUCLEOTIDE SEQUENCE [LARGE SCALE GENOMIC DNA]</scope>
    <source>
        <strain evidence="1">JHB</strain>
    </source>
</reference>
<evidence type="ECO:0000313" key="1">
    <source>
        <dbReference type="EMBL" id="EDS40913.1"/>
    </source>
</evidence>
<protein>
    <submittedName>
        <fullName evidence="1 2">Uncharacterized protein</fullName>
    </submittedName>
</protein>
<sequence length="77" mass="8241">MMTTMMVGQIRNPSCPPRALVPFTMMTTMMVGQIRNPSCPPRALVPPSREPNLNPPLVAGCQMFPGLVAFPGLTVSG</sequence>
<dbReference type="VEuPathDB" id="VectorBase:CPIJ004032"/>
<accession>B0WA84</accession>
<dbReference type="EnsemblMetazoa" id="CPIJ004032-RA">
    <property type="protein sequence ID" value="CPIJ004032-PA"/>
    <property type="gene ID" value="CPIJ004032"/>
</dbReference>
<dbReference type="HOGENOM" id="CLU_2640553_0_0_1"/>
<dbReference type="KEGG" id="cqu:CpipJ_CPIJ004032"/>
<dbReference type="Proteomes" id="UP000002320">
    <property type="component" value="Unassembled WGS sequence"/>
</dbReference>
<proteinExistence type="predicted"/>
<organism>
    <name type="scientific">Culex quinquefasciatus</name>
    <name type="common">Southern house mosquito</name>
    <name type="synonym">Culex pungens</name>
    <dbReference type="NCBI Taxonomy" id="7176"/>
    <lineage>
        <taxon>Eukaryota</taxon>
        <taxon>Metazoa</taxon>
        <taxon>Ecdysozoa</taxon>
        <taxon>Arthropoda</taxon>
        <taxon>Hexapoda</taxon>
        <taxon>Insecta</taxon>
        <taxon>Pterygota</taxon>
        <taxon>Neoptera</taxon>
        <taxon>Endopterygota</taxon>
        <taxon>Diptera</taxon>
        <taxon>Nematocera</taxon>
        <taxon>Culicoidea</taxon>
        <taxon>Culicidae</taxon>
        <taxon>Culicinae</taxon>
        <taxon>Culicini</taxon>
        <taxon>Culex</taxon>
        <taxon>Culex</taxon>
    </lineage>
</organism>
<keyword evidence="3" id="KW-1185">Reference proteome</keyword>
<gene>
    <name evidence="2" type="primary">6035428</name>
    <name evidence="1" type="ORF">CpipJ_CPIJ004032</name>
</gene>
<name>B0WA84_CULQU</name>